<dbReference type="SMART" id="SM00052">
    <property type="entry name" value="EAL"/>
    <property type="match status" value="1"/>
</dbReference>
<evidence type="ECO:0000313" key="4">
    <source>
        <dbReference type="EMBL" id="ANY83197.1"/>
    </source>
</evidence>
<dbReference type="InterPro" id="IPR035919">
    <property type="entry name" value="EAL_sf"/>
</dbReference>
<dbReference type="PROSITE" id="PS50887">
    <property type="entry name" value="GGDEF"/>
    <property type="match status" value="1"/>
</dbReference>
<reference evidence="4" key="1">
    <citation type="submission" date="2016-07" db="EMBL/GenBank/DDBJ databases">
        <title>Microvirga ossetica sp. nov. a new species of rhizobia isolated from root nodules of the legume species Vicia alpestris Steven originated from North Ossetia region in the Caucasus.</title>
        <authorList>
            <person name="Safronova V.I."/>
            <person name="Kuznetsova I.G."/>
            <person name="Sazanova A.L."/>
            <person name="Belimov A."/>
            <person name="Andronov E."/>
            <person name="Osledkin Y.S."/>
            <person name="Onishchuk O.P."/>
            <person name="Kurchak O.N."/>
            <person name="Shaposhnikov A.I."/>
            <person name="Willems A."/>
            <person name="Tikhonovich I.A."/>
        </authorList>
    </citation>
    <scope>NUCLEOTIDE SEQUENCE [LARGE SCALE GENOMIC DNA]</scope>
    <source>
        <strain evidence="4">V5/3M</strain>
        <plasmid evidence="4">unnamed1</plasmid>
    </source>
</reference>
<geneLocation type="plasmid" evidence="4">
    <name>unnamed1</name>
</geneLocation>
<gene>
    <name evidence="4" type="ORF">BB934_27515</name>
</gene>
<dbReference type="KEGG" id="moc:BB934_27515"/>
<dbReference type="InterPro" id="IPR029787">
    <property type="entry name" value="Nucleotide_cyclase"/>
</dbReference>
<keyword evidence="4" id="KW-0614">Plasmid</keyword>
<dbReference type="GO" id="GO:0003824">
    <property type="term" value="F:catalytic activity"/>
    <property type="evidence" value="ECO:0007669"/>
    <property type="project" value="UniProtKB-ARBA"/>
</dbReference>
<dbReference type="AlphaFoldDB" id="A0A1B2ETA7"/>
<dbReference type="SUPFAM" id="SSF141868">
    <property type="entry name" value="EAL domain-like"/>
    <property type="match status" value="1"/>
</dbReference>
<dbReference type="Pfam" id="PF00990">
    <property type="entry name" value="GGDEF"/>
    <property type="match status" value="1"/>
</dbReference>
<dbReference type="CDD" id="cd01949">
    <property type="entry name" value="GGDEF"/>
    <property type="match status" value="1"/>
</dbReference>
<protein>
    <recommendedName>
        <fullName evidence="5">Diguanylate cyclase</fullName>
    </recommendedName>
</protein>
<dbReference type="FunFam" id="3.30.70.270:FF:000001">
    <property type="entry name" value="Diguanylate cyclase domain protein"/>
    <property type="match status" value="1"/>
</dbReference>
<keyword evidence="1" id="KW-0812">Transmembrane</keyword>
<feature type="domain" description="EAL" evidence="2">
    <location>
        <begin position="494"/>
        <end position="744"/>
    </location>
</feature>
<keyword evidence="1" id="KW-0472">Membrane</keyword>
<dbReference type="SMART" id="SM00267">
    <property type="entry name" value="GGDEF"/>
    <property type="match status" value="1"/>
</dbReference>
<evidence type="ECO:0000259" key="3">
    <source>
        <dbReference type="PROSITE" id="PS50887"/>
    </source>
</evidence>
<dbReference type="Pfam" id="PF00563">
    <property type="entry name" value="EAL"/>
    <property type="match status" value="1"/>
</dbReference>
<feature type="transmembrane region" description="Helical" evidence="1">
    <location>
        <begin position="15"/>
        <end position="38"/>
    </location>
</feature>
<dbReference type="SUPFAM" id="SSF55073">
    <property type="entry name" value="Nucleotide cyclase"/>
    <property type="match status" value="1"/>
</dbReference>
<feature type="domain" description="GGDEF" evidence="3">
    <location>
        <begin position="352"/>
        <end position="485"/>
    </location>
</feature>
<name>A0A1B2ETA7_9HYPH</name>
<dbReference type="Gene3D" id="3.20.20.450">
    <property type="entry name" value="EAL domain"/>
    <property type="match status" value="1"/>
</dbReference>
<dbReference type="CDD" id="cd01948">
    <property type="entry name" value="EAL"/>
    <property type="match status" value="1"/>
</dbReference>
<keyword evidence="1" id="KW-1133">Transmembrane helix</keyword>
<dbReference type="EMBL" id="CP016617">
    <property type="protein sequence ID" value="ANY83197.1"/>
    <property type="molecule type" value="Genomic_DNA"/>
</dbReference>
<organism evidence="4">
    <name type="scientific">Microvirga ossetica</name>
    <dbReference type="NCBI Taxonomy" id="1882682"/>
    <lineage>
        <taxon>Bacteria</taxon>
        <taxon>Pseudomonadati</taxon>
        <taxon>Pseudomonadota</taxon>
        <taxon>Alphaproteobacteria</taxon>
        <taxon>Hyphomicrobiales</taxon>
        <taxon>Methylobacteriaceae</taxon>
        <taxon>Microvirga</taxon>
    </lineage>
</organism>
<evidence type="ECO:0008006" key="5">
    <source>
        <dbReference type="Google" id="ProtNLM"/>
    </source>
</evidence>
<dbReference type="PROSITE" id="PS50883">
    <property type="entry name" value="EAL"/>
    <property type="match status" value="1"/>
</dbReference>
<dbReference type="PANTHER" id="PTHR44757">
    <property type="entry name" value="DIGUANYLATE CYCLASE DGCP"/>
    <property type="match status" value="1"/>
</dbReference>
<dbReference type="InterPro" id="IPR001633">
    <property type="entry name" value="EAL_dom"/>
</dbReference>
<feature type="transmembrane region" description="Helical" evidence="1">
    <location>
        <begin position="272"/>
        <end position="299"/>
    </location>
</feature>
<dbReference type="InterPro" id="IPR007892">
    <property type="entry name" value="CHASE4"/>
</dbReference>
<dbReference type="InterPro" id="IPR000160">
    <property type="entry name" value="GGDEF_dom"/>
</dbReference>
<dbReference type="InterPro" id="IPR043128">
    <property type="entry name" value="Rev_trsase/Diguanyl_cyclase"/>
</dbReference>
<evidence type="ECO:0000256" key="1">
    <source>
        <dbReference type="SAM" id="Phobius"/>
    </source>
</evidence>
<dbReference type="NCBIfam" id="TIGR00254">
    <property type="entry name" value="GGDEF"/>
    <property type="match status" value="1"/>
</dbReference>
<sequence>MFSSERIAPLFVRRVLLPATLVTILALALGVFALYWAVDRSNNISVERQLQSTERYIRAIVGELAQQQEMVAVWDDTVQEVSKPDLDEVWLDANIGGWLHKTFGQDQVYILNANNEPIDATVDGQRVDPQGYAAVAPALHGIILGLRGDPATGHLHHAENAKDNPYLTSGKAIHDAHLLRLANRPAAVSAMLIVPASDSVALPRGSEAVLVSVRFLDGGFLDQISDRNLIEGLRFSQSPDDGEGEVSVPFDSDEKERIGYFLWRPEMPGTKILQVVGPSTILTSTLLVAAMAFLVVWLWRMTKALSTAMVEIRASEAQAHHLALHDALTGLPNRTYFEERLNQALSRIKATDKVAVLLLDLDRFKHVNDTLGHHAGDSVVREFGNRLRAILRAGDTAARFGGDEFAVIRSGVGGEDDVEALCYQILNAVRAPFLVLGGEAFVGASIGVALAADSSQDGHELLRKADIALYRAKADGRDCFRLFDASMDETVRIRSTIESELRTALKADDELKVFYQPLIASAGEKIIGVEALVRWQHPTKGLIPPDQFIPIAEETGIISDLGDRVLREACLVSLRWPELIVAVNLSPKQFRHSGFAGRVIGIVSEVGADPGRIHLEVTEGVLLDDNDVTQEGVKTLRKAGFKIVLDDFGTGHSGLGYLQRFEVDKIKIDRSFIQDLERDGDGAAIVQAIIDLAHAIKLAVTAEGVETAAQKEFLSQAGCNELQGFLFSRAVSKEKIDELLASTR</sequence>
<evidence type="ECO:0000259" key="2">
    <source>
        <dbReference type="PROSITE" id="PS50883"/>
    </source>
</evidence>
<dbReference type="Pfam" id="PF05228">
    <property type="entry name" value="CHASE4"/>
    <property type="match status" value="1"/>
</dbReference>
<proteinExistence type="predicted"/>
<dbReference type="Gene3D" id="3.30.70.270">
    <property type="match status" value="1"/>
</dbReference>
<dbReference type="InterPro" id="IPR052155">
    <property type="entry name" value="Biofilm_reg_signaling"/>
</dbReference>
<dbReference type="PANTHER" id="PTHR44757:SF2">
    <property type="entry name" value="BIOFILM ARCHITECTURE MAINTENANCE PROTEIN MBAA"/>
    <property type="match status" value="1"/>
</dbReference>
<accession>A0A1B2ETA7</accession>